<dbReference type="EMBL" id="KK105506">
    <property type="protein sequence ID" value="KIY92566.1"/>
    <property type="molecule type" value="Genomic_DNA"/>
</dbReference>
<dbReference type="PANTHER" id="PTHR43586">
    <property type="entry name" value="CYSTEINE DESULFURASE"/>
    <property type="match status" value="1"/>
</dbReference>
<dbReference type="Proteomes" id="UP000054498">
    <property type="component" value="Unassembled WGS sequence"/>
</dbReference>
<protein>
    <recommendedName>
        <fullName evidence="4">Aminotransferase class V domain-containing protein</fullName>
    </recommendedName>
</protein>
<dbReference type="KEGG" id="mng:MNEG_15397"/>
<dbReference type="STRING" id="145388.A0A0D2LRQ8"/>
<evidence type="ECO:0000313" key="2">
    <source>
        <dbReference type="EMBL" id="KIY92566.1"/>
    </source>
</evidence>
<dbReference type="GeneID" id="25733054"/>
<dbReference type="InterPro" id="IPR015422">
    <property type="entry name" value="PyrdxlP-dep_Trfase_small"/>
</dbReference>
<dbReference type="RefSeq" id="XP_013891586.1">
    <property type="nucleotide sequence ID" value="XM_014036132.1"/>
</dbReference>
<keyword evidence="3" id="KW-1185">Reference proteome</keyword>
<gene>
    <name evidence="2" type="ORF">MNEG_15397</name>
</gene>
<reference evidence="2 3" key="1">
    <citation type="journal article" date="2013" name="BMC Genomics">
        <title>Reconstruction of the lipid metabolism for the microalga Monoraphidium neglectum from its genome sequence reveals characteristics suitable for biofuel production.</title>
        <authorList>
            <person name="Bogen C."/>
            <person name="Al-Dilaimi A."/>
            <person name="Albersmeier A."/>
            <person name="Wichmann J."/>
            <person name="Grundmann M."/>
            <person name="Rupp O."/>
            <person name="Lauersen K.J."/>
            <person name="Blifernez-Klassen O."/>
            <person name="Kalinowski J."/>
            <person name="Goesmann A."/>
            <person name="Mussgnug J.H."/>
            <person name="Kruse O."/>
        </authorList>
    </citation>
    <scope>NUCLEOTIDE SEQUENCE [LARGE SCALE GENOMIC DNA]</scope>
    <source>
        <strain evidence="2 3">SAG 48.87</strain>
    </source>
</reference>
<evidence type="ECO:0000313" key="3">
    <source>
        <dbReference type="Proteomes" id="UP000054498"/>
    </source>
</evidence>
<sequence length="182" mass="19334">MGRLEAPLAAPILEFLQSHPRTILIGPGALDGPPACSGSGGEAAGGDEGWAGRVPTISFVHIHKTSAEVAKEVQARGFAIRNGHCYARRLVEALAPAILPHLRRGEGQQQQQPQPPSPPPPPQQQQQQQQQEEEEEGALSEDVTQGGAAEAFIEDGVVRISLLHYNSPAEVDGLLAALRDIL</sequence>
<feature type="compositionally biased region" description="Gly residues" evidence="1">
    <location>
        <begin position="38"/>
        <end position="49"/>
    </location>
</feature>
<dbReference type="AlphaFoldDB" id="A0A0D2LRQ8"/>
<feature type="region of interest" description="Disordered" evidence="1">
    <location>
        <begin position="26"/>
        <end position="49"/>
    </location>
</feature>
<dbReference type="PANTHER" id="PTHR43586:SF21">
    <property type="entry name" value="PYRIDOXAL PHOSPHATE (PLP)-DEPENDENT ASPARTATE AMINOTRANSFERASE SUPERFAMILY"/>
    <property type="match status" value="1"/>
</dbReference>
<dbReference type="OrthoDB" id="420046at2759"/>
<organism evidence="2 3">
    <name type="scientific">Monoraphidium neglectum</name>
    <dbReference type="NCBI Taxonomy" id="145388"/>
    <lineage>
        <taxon>Eukaryota</taxon>
        <taxon>Viridiplantae</taxon>
        <taxon>Chlorophyta</taxon>
        <taxon>core chlorophytes</taxon>
        <taxon>Chlorophyceae</taxon>
        <taxon>CS clade</taxon>
        <taxon>Sphaeropleales</taxon>
        <taxon>Selenastraceae</taxon>
        <taxon>Monoraphidium</taxon>
    </lineage>
</organism>
<dbReference type="Gene3D" id="3.90.1150.10">
    <property type="entry name" value="Aspartate Aminotransferase, domain 1"/>
    <property type="match status" value="2"/>
</dbReference>
<accession>A0A0D2LRQ8</accession>
<proteinExistence type="predicted"/>
<evidence type="ECO:0008006" key="4">
    <source>
        <dbReference type="Google" id="ProtNLM"/>
    </source>
</evidence>
<feature type="region of interest" description="Disordered" evidence="1">
    <location>
        <begin position="104"/>
        <end position="146"/>
    </location>
</feature>
<name>A0A0D2LRQ8_9CHLO</name>
<evidence type="ECO:0000256" key="1">
    <source>
        <dbReference type="SAM" id="MobiDB-lite"/>
    </source>
</evidence>
<dbReference type="InterPro" id="IPR015424">
    <property type="entry name" value="PyrdxlP-dep_Trfase"/>
</dbReference>
<feature type="compositionally biased region" description="Pro residues" evidence="1">
    <location>
        <begin position="113"/>
        <end position="123"/>
    </location>
</feature>
<dbReference type="SUPFAM" id="SSF53383">
    <property type="entry name" value="PLP-dependent transferases"/>
    <property type="match status" value="1"/>
</dbReference>